<dbReference type="AlphaFoldDB" id="A0A0C2E0F1"/>
<dbReference type="STRING" id="2138.SMSRO_v1c14500"/>
<dbReference type="RefSeq" id="WP_040093708.1">
    <property type="nucleotide sequence ID" value="NZ_CM020866.1"/>
</dbReference>
<dbReference type="EMBL" id="JTLV02000001">
    <property type="protein sequence ID" value="PQM31691.1"/>
    <property type="molecule type" value="Genomic_DNA"/>
</dbReference>
<evidence type="ECO:0000313" key="3">
    <source>
        <dbReference type="Proteomes" id="UP000031565"/>
    </source>
</evidence>
<organism evidence="1 3">
    <name type="scientific">Spiroplasma poulsonii</name>
    <dbReference type="NCBI Taxonomy" id="2138"/>
    <lineage>
        <taxon>Bacteria</taxon>
        <taxon>Bacillati</taxon>
        <taxon>Mycoplasmatota</taxon>
        <taxon>Mollicutes</taxon>
        <taxon>Entomoplasmatales</taxon>
        <taxon>Spiroplasmataceae</taxon>
        <taxon>Spiroplasma</taxon>
    </lineage>
</organism>
<evidence type="ECO:0000313" key="1">
    <source>
        <dbReference type="EMBL" id="PQM31673.1"/>
    </source>
</evidence>
<evidence type="ECO:0008006" key="4">
    <source>
        <dbReference type="Google" id="ProtNLM"/>
    </source>
</evidence>
<accession>A0A0C2E0F1</accession>
<gene>
    <name evidence="1" type="ORF">SMSRO_SF015240</name>
    <name evidence="2" type="ORF">SMSRO_SF015420</name>
</gene>
<dbReference type="Proteomes" id="UP000031565">
    <property type="component" value="Unassembled WGS sequence"/>
</dbReference>
<comment type="caution">
    <text evidence="1">The sequence shown here is derived from an EMBL/GenBank/DDBJ whole genome shotgun (WGS) entry which is preliminary data.</text>
</comment>
<reference evidence="1" key="3">
    <citation type="submission" date="2017-11" db="EMBL/GenBank/DDBJ databases">
        <title>Cell-free culture of the endosymbiotic bacteria Spiroplasma poulsonii highlights bacterial genes involved in host-symbiont interactions.</title>
        <authorList>
            <person name="Masson F."/>
            <person name="Calderon Copete S.P."/>
            <person name="Schupfer F."/>
            <person name="Garcia-Arraez G."/>
            <person name="Lemaitre B."/>
        </authorList>
    </citation>
    <scope>NUCLEOTIDE SEQUENCE</scope>
    <source>
        <strain evidence="1">MSRO</strain>
    </source>
</reference>
<sequence>MKKQTKLYKQRLEYLVNVIHQCLPAKISLFMLRKAIKLYLNHNIIDISVMEEQHFKLLVEQVKNCMLNIESESEK</sequence>
<reference evidence="1" key="1">
    <citation type="submission" date="2014-10" db="EMBL/GenBank/DDBJ databases">
        <authorList>
            <person name="Seo M.-J."/>
            <person name="Seok Y.J."/>
            <person name="Cha I.-T."/>
        </authorList>
    </citation>
    <scope>NUCLEOTIDE SEQUENCE</scope>
    <source>
        <strain evidence="1">MSRO</strain>
    </source>
</reference>
<evidence type="ECO:0000313" key="2">
    <source>
        <dbReference type="EMBL" id="PQM31691.1"/>
    </source>
</evidence>
<keyword evidence="3" id="KW-1185">Reference proteome</keyword>
<dbReference type="OrthoDB" id="390065at2"/>
<proteinExistence type="predicted"/>
<dbReference type="EMBL" id="JTLV02000001">
    <property type="protein sequence ID" value="PQM31673.1"/>
    <property type="molecule type" value="Genomic_DNA"/>
</dbReference>
<name>A0A0C2E0F1_9MOLU</name>
<reference evidence="1 3" key="2">
    <citation type="journal article" date="2015" name="MBio">
        <title>Genome sequence of the Drosophila melanogaster male-killing Spiroplasma strain MSRO endosymbiont.</title>
        <authorList>
            <person name="Paredes J.C."/>
            <person name="Herren J.K."/>
            <person name="Schupfer F."/>
            <person name="Marin R."/>
            <person name="Claverol S."/>
            <person name="Kuo C.H."/>
            <person name="Lemaitre B."/>
            <person name="Beven L."/>
        </authorList>
    </citation>
    <scope>NUCLEOTIDE SEQUENCE [LARGE SCALE GENOMIC DNA]</scope>
    <source>
        <strain evidence="1 3">MSRO</strain>
    </source>
</reference>
<protein>
    <recommendedName>
        <fullName evidence="4">Spiroplasmavirus-related protein</fullName>
    </recommendedName>
</protein>